<gene>
    <name evidence="3" type="ORF">GXW79_05275</name>
</gene>
<dbReference type="SUPFAM" id="SSF53300">
    <property type="entry name" value="vWA-like"/>
    <property type="match status" value="1"/>
</dbReference>
<proteinExistence type="predicted"/>
<feature type="region of interest" description="Disordered" evidence="1">
    <location>
        <begin position="243"/>
        <end position="283"/>
    </location>
</feature>
<dbReference type="SMART" id="SM00327">
    <property type="entry name" value="VWA"/>
    <property type="match status" value="1"/>
</dbReference>
<dbReference type="InterPro" id="IPR027417">
    <property type="entry name" value="P-loop_NTPase"/>
</dbReference>
<evidence type="ECO:0000313" key="4">
    <source>
        <dbReference type="Proteomes" id="UP001196068"/>
    </source>
</evidence>
<accession>A0AAF1JXU7</accession>
<sequence>MDDAAHAAAIFALDPAAIGGVVLRGGPGPVRDSWLSALRALIAEAPLRRIPANVPDDRLLGGLDLAATLATGRPVAERGILAAADGGVIILAMAERLPAGTAARIGATLDHQRVSVERDGFALDAPARFGAVALDEGEEGECAPVAISDRLAIHLTLDTLTEFPDVELDAAWLLLAQSEDEPAIIEALCGAAMALGIASLRAPILALRVARAAAALGGRARIAEEDAALAARLVLAPRATRIPEAPAENEPEPPPPAPPQDADENPATPPPDQPESDAPPPDRTQAMQDMILAAASAALPANLLARLGAQMASRARQGAAGKSGAQRMEKQRGRVIGTRAGEPRGGARIGVLATLRSAAPWQRLRGAAPGRIAVRREDFRILRFRQRSETTTIFAVDASGSAALNRLAEAKGAVELLLADCYVRRDRVALITFRGTQASLALPPTRSLTRARRALSGLPGGGGTPLATAMDEAMTLAEAERRGGRTPVIVILTDGRANIARDGSAGRPKAEADALDAARPLRAAGIATLLVDTAPRPQEFCRRLAAASGARLVPLPQANSTSLNRAVQAATA</sequence>
<dbReference type="Gene3D" id="1.10.8.80">
    <property type="entry name" value="Magnesium chelatase subunit I, C-Terminal domain"/>
    <property type="match status" value="1"/>
</dbReference>
<dbReference type="EMBL" id="JAAEDH010000004">
    <property type="protein sequence ID" value="MBR0654488.1"/>
    <property type="molecule type" value="Genomic_DNA"/>
</dbReference>
<evidence type="ECO:0000259" key="2">
    <source>
        <dbReference type="PROSITE" id="PS50234"/>
    </source>
</evidence>
<dbReference type="InterPro" id="IPR002035">
    <property type="entry name" value="VWF_A"/>
</dbReference>
<dbReference type="NCBIfam" id="NF009943">
    <property type="entry name" value="PRK13406.1"/>
    <property type="match status" value="1"/>
</dbReference>
<reference evidence="3" key="2">
    <citation type="journal article" date="2021" name="Syst. Appl. Microbiol.">
        <title>Roseomonas hellenica sp. nov., isolated from roots of wild-growing Alkanna tinctoria.</title>
        <authorList>
            <person name="Rat A."/>
            <person name="Naranjo H.D."/>
            <person name="Lebbe L."/>
            <person name="Cnockaert M."/>
            <person name="Krigas N."/>
            <person name="Grigoriadou K."/>
            <person name="Maloupa E."/>
            <person name="Willems A."/>
        </authorList>
    </citation>
    <scope>NUCLEOTIDE SEQUENCE</scope>
    <source>
        <strain evidence="3">LMG 28251</strain>
    </source>
</reference>
<dbReference type="PROSITE" id="PS50234">
    <property type="entry name" value="VWFA"/>
    <property type="match status" value="1"/>
</dbReference>
<dbReference type="RefSeq" id="WP_211873305.1">
    <property type="nucleotide sequence ID" value="NZ_JAAEDH010000004.1"/>
</dbReference>
<dbReference type="InterPro" id="IPR041628">
    <property type="entry name" value="ChlI/MoxR_AAA_lid"/>
</dbReference>
<feature type="domain" description="VWFA" evidence="2">
    <location>
        <begin position="391"/>
        <end position="570"/>
    </location>
</feature>
<protein>
    <submittedName>
        <fullName evidence="3">Magnesium chelatase subunit D</fullName>
    </submittedName>
</protein>
<evidence type="ECO:0000313" key="3">
    <source>
        <dbReference type="EMBL" id="MBR0654488.1"/>
    </source>
</evidence>
<dbReference type="Pfam" id="PF17863">
    <property type="entry name" value="AAA_lid_2"/>
    <property type="match status" value="1"/>
</dbReference>
<dbReference type="PANTHER" id="PTHR43473:SF2">
    <property type="entry name" value="MAGNESIUM-CHELATASE SUBUNIT CHLD, CHLOROPLASTIC"/>
    <property type="match status" value="1"/>
</dbReference>
<dbReference type="Proteomes" id="UP001196068">
    <property type="component" value="Unassembled WGS sequence"/>
</dbReference>
<reference evidence="3" key="1">
    <citation type="submission" date="2020-01" db="EMBL/GenBank/DDBJ databases">
        <authorList>
            <person name="Rat A."/>
        </authorList>
    </citation>
    <scope>NUCLEOTIDE SEQUENCE</scope>
    <source>
        <strain evidence="3">LMG 28251</strain>
    </source>
</reference>
<evidence type="ECO:0000256" key="1">
    <source>
        <dbReference type="SAM" id="MobiDB-lite"/>
    </source>
</evidence>
<keyword evidence="4" id="KW-1185">Reference proteome</keyword>
<organism evidence="3 4">
    <name type="scientific">Plastoroseomonas arctica</name>
    <dbReference type="NCBI Taxonomy" id="1509237"/>
    <lineage>
        <taxon>Bacteria</taxon>
        <taxon>Pseudomonadati</taxon>
        <taxon>Pseudomonadota</taxon>
        <taxon>Alphaproteobacteria</taxon>
        <taxon>Acetobacterales</taxon>
        <taxon>Acetobacteraceae</taxon>
        <taxon>Plastoroseomonas</taxon>
    </lineage>
</organism>
<dbReference type="Gene3D" id="3.40.50.300">
    <property type="entry name" value="P-loop containing nucleotide triphosphate hydrolases"/>
    <property type="match status" value="1"/>
</dbReference>
<feature type="compositionally biased region" description="Pro residues" evidence="1">
    <location>
        <begin position="267"/>
        <end position="282"/>
    </location>
</feature>
<dbReference type="Pfam" id="PF13519">
    <property type="entry name" value="VWA_2"/>
    <property type="match status" value="1"/>
</dbReference>
<dbReference type="PANTHER" id="PTHR43473">
    <property type="entry name" value="MAGNESIUM-CHELATASE SUBUNIT CHLD, CHLOROPLASTIC"/>
    <property type="match status" value="1"/>
</dbReference>
<dbReference type="SUPFAM" id="SSF52540">
    <property type="entry name" value="P-loop containing nucleoside triphosphate hydrolases"/>
    <property type="match status" value="1"/>
</dbReference>
<name>A0AAF1JXU7_9PROT</name>
<dbReference type="Gene3D" id="3.40.50.410">
    <property type="entry name" value="von Willebrand factor, type A domain"/>
    <property type="match status" value="1"/>
</dbReference>
<comment type="caution">
    <text evidence="3">The sequence shown here is derived from an EMBL/GenBank/DDBJ whole genome shotgun (WGS) entry which is preliminary data.</text>
</comment>
<dbReference type="InterPro" id="IPR036465">
    <property type="entry name" value="vWFA_dom_sf"/>
</dbReference>
<dbReference type="AlphaFoldDB" id="A0AAF1JXU7"/>